<dbReference type="EMBL" id="CP092864">
    <property type="protein sequence ID" value="UYV64009.1"/>
    <property type="molecule type" value="Genomic_DNA"/>
</dbReference>
<feature type="region of interest" description="Disordered" evidence="6">
    <location>
        <begin position="322"/>
        <end position="366"/>
    </location>
</feature>
<evidence type="ECO:0000313" key="10">
    <source>
        <dbReference type="Proteomes" id="UP001235939"/>
    </source>
</evidence>
<feature type="region of interest" description="Disordered" evidence="6">
    <location>
        <begin position="436"/>
        <end position="456"/>
    </location>
</feature>
<proteinExistence type="predicted"/>
<evidence type="ECO:0000256" key="1">
    <source>
        <dbReference type="ARBA" id="ARBA00022553"/>
    </source>
</evidence>
<feature type="region of interest" description="Disordered" evidence="6">
    <location>
        <begin position="819"/>
        <end position="845"/>
    </location>
</feature>
<feature type="compositionally biased region" description="Basic and acidic residues" evidence="6">
    <location>
        <begin position="1"/>
        <end position="14"/>
    </location>
</feature>
<accession>A0ABY6K5B7</accession>
<keyword evidence="2" id="KW-0805">Transcription regulation</keyword>
<dbReference type="PANTHER" id="PTHR13059:SF13">
    <property type="entry name" value="PROTEIN CAPICUA HOMOLOG"/>
    <property type="match status" value="1"/>
</dbReference>
<keyword evidence="7" id="KW-0812">Transmembrane</keyword>
<evidence type="ECO:0000259" key="8">
    <source>
        <dbReference type="Pfam" id="PF16090"/>
    </source>
</evidence>
<feature type="transmembrane region" description="Helical" evidence="7">
    <location>
        <begin position="852"/>
        <end position="875"/>
    </location>
</feature>
<evidence type="ECO:0000256" key="4">
    <source>
        <dbReference type="ARBA" id="ARBA00023163"/>
    </source>
</evidence>
<keyword evidence="5" id="KW-0539">Nucleus</keyword>
<evidence type="ECO:0000313" key="9">
    <source>
        <dbReference type="EMBL" id="UYV64009.1"/>
    </source>
</evidence>
<sequence>MNRRGPESRVKKDGGGGSKSGSASPKTKGRKKSSVADISPETKKIECPAAPASPNKTEESTKATEVAIDLKSNKNVPALESFPAYSVITTNCSNTPVKPAESERNDLHSPSLPVYNPNIFSSTMEADLKITSPENLKRVAKKLPKKRKFDPAEVEKFQDVEESVHNSSSADKLHSLSQVTEVSVNQMDLRDWKGQRVLAKYNNFYLPGVIKEFREGTNIGVTFDKEPSVITFIHDILDKGRYNIVSDHSPSPAQVLVGTSVCVRINPEENVFLEGVVMALSAKPIQYNIKLKSSGSDPDTIWVSRANIRLLLPPWWEELEMSVKDAGDPPPPSEPPPPPPNIPPLSPLVDKSNASAQTTQVWPAQPHPQYKEFQRLDAIYQSAIVPQSQAFHQYPLHTSPTEATRISTMVDMVPSNAPLDLYNAKLNGGKLSELSLTPRRKEDKRSPYYDDESSDDDLKKELKFDSNTQAVVAFNFQRSSLSSQDSLTPCCLGRKSDTASSTPSILSCEQTPSLQSPALGAQKYKKGDIVSGPNGIRKKFNGKQWRRLCSKEGCTKESQRRGYCSRHLALKGKSLRPQSHSYPGRRKGTIKDSLNGKEIEWEDSSRESETSPATLERDRRYSHFDMEETEAANCLVSLGNSPSTTPAFSPNHTPIPVSPHLKSQTLSPLTAAHFTPIGQIQVLHPTVVQSTGGLSWSEAASMQEQALKSPHNLHGIYSTLSNAYHPGVIRTEVIQPRNSSSDIQQENRATVLQVIRSQPSEAATSVIHSSVAVPQPIHPQHFDKLQSEQSLRLMSPTSHLTKHKMLLYPGDPGDMCNGRLRDSPHDLSAKHHSSLATALPTPDPKEDKTASAYFRVLVFHTAFMSVAVIQIRLLVLSLYSRF</sequence>
<gene>
    <name evidence="9" type="ORF">LAZ67_2006316</name>
</gene>
<evidence type="ECO:0000256" key="3">
    <source>
        <dbReference type="ARBA" id="ARBA00023125"/>
    </source>
</evidence>
<evidence type="ECO:0000256" key="2">
    <source>
        <dbReference type="ARBA" id="ARBA00023015"/>
    </source>
</evidence>
<protein>
    <submittedName>
        <fullName evidence="9">CIC</fullName>
    </submittedName>
</protein>
<keyword evidence="7" id="KW-0472">Membrane</keyword>
<evidence type="ECO:0000256" key="5">
    <source>
        <dbReference type="ARBA" id="ARBA00023242"/>
    </source>
</evidence>
<keyword evidence="1" id="KW-0597">Phosphoprotein</keyword>
<feature type="compositionally biased region" description="Basic and acidic residues" evidence="6">
    <location>
        <begin position="439"/>
        <end position="448"/>
    </location>
</feature>
<feature type="compositionally biased region" description="Basic and acidic residues" evidence="6">
    <location>
        <begin position="594"/>
        <end position="618"/>
    </location>
</feature>
<keyword evidence="4" id="KW-0804">Transcription</keyword>
<keyword evidence="10" id="KW-1185">Reference proteome</keyword>
<feature type="region of interest" description="Disordered" evidence="6">
    <location>
        <begin position="1"/>
        <end position="64"/>
    </location>
</feature>
<organism evidence="9 10">
    <name type="scientific">Cordylochernes scorpioides</name>
    <dbReference type="NCBI Taxonomy" id="51811"/>
    <lineage>
        <taxon>Eukaryota</taxon>
        <taxon>Metazoa</taxon>
        <taxon>Ecdysozoa</taxon>
        <taxon>Arthropoda</taxon>
        <taxon>Chelicerata</taxon>
        <taxon>Arachnida</taxon>
        <taxon>Pseudoscorpiones</taxon>
        <taxon>Cheliferoidea</taxon>
        <taxon>Chernetidae</taxon>
        <taxon>Cordylochernes</taxon>
    </lineage>
</organism>
<feature type="compositionally biased region" description="Basic and acidic residues" evidence="6">
    <location>
        <begin position="819"/>
        <end position="829"/>
    </location>
</feature>
<keyword evidence="3" id="KW-0238">DNA-binding</keyword>
<evidence type="ECO:0000256" key="7">
    <source>
        <dbReference type="SAM" id="Phobius"/>
    </source>
</evidence>
<feature type="region of interest" description="Disordered" evidence="6">
    <location>
        <begin position="574"/>
        <end position="618"/>
    </location>
</feature>
<name>A0ABY6K5B7_9ARAC</name>
<dbReference type="Pfam" id="PF16090">
    <property type="entry name" value="DUF4819"/>
    <property type="match status" value="1"/>
</dbReference>
<keyword evidence="7" id="KW-1133">Transmembrane helix</keyword>
<feature type="compositionally biased region" description="Polar residues" evidence="6">
    <location>
        <begin position="352"/>
        <end position="362"/>
    </location>
</feature>
<evidence type="ECO:0000256" key="6">
    <source>
        <dbReference type="SAM" id="MobiDB-lite"/>
    </source>
</evidence>
<dbReference type="InterPro" id="IPR052412">
    <property type="entry name" value="CC-Dev_Transcription_Reg"/>
</dbReference>
<feature type="domain" description="Protein capicua homolog-like" evidence="8">
    <location>
        <begin position="242"/>
        <end position="320"/>
    </location>
</feature>
<reference evidence="9 10" key="1">
    <citation type="submission" date="2022-01" db="EMBL/GenBank/DDBJ databases">
        <title>A chromosomal length assembly of Cordylochernes scorpioides.</title>
        <authorList>
            <person name="Zeh D."/>
            <person name="Zeh J."/>
        </authorList>
    </citation>
    <scope>NUCLEOTIDE SEQUENCE [LARGE SCALE GENOMIC DNA]</scope>
    <source>
        <strain evidence="9">IN4F17</strain>
        <tissue evidence="9">Whole Body</tissue>
    </source>
</reference>
<feature type="compositionally biased region" description="Pro residues" evidence="6">
    <location>
        <begin position="328"/>
        <end position="346"/>
    </location>
</feature>
<dbReference type="Proteomes" id="UP001235939">
    <property type="component" value="Chromosome 02"/>
</dbReference>
<dbReference type="InterPro" id="IPR032147">
    <property type="entry name" value="Cic_dom"/>
</dbReference>
<dbReference type="PANTHER" id="PTHR13059">
    <property type="entry name" value="HMG-BOX TRANSCRIPTION FACTOR BBX"/>
    <property type="match status" value="1"/>
</dbReference>